<organism evidence="2 3">
    <name type="scientific">Flavobacterium jumunjinense</name>
    <dbReference type="NCBI Taxonomy" id="998845"/>
    <lineage>
        <taxon>Bacteria</taxon>
        <taxon>Pseudomonadati</taxon>
        <taxon>Bacteroidota</taxon>
        <taxon>Flavobacteriia</taxon>
        <taxon>Flavobacteriales</taxon>
        <taxon>Flavobacteriaceae</taxon>
        <taxon>Flavobacterium</taxon>
    </lineage>
</organism>
<keyword evidence="1" id="KW-0732">Signal</keyword>
<gene>
    <name evidence="2" type="ORF">ACFFVF_04190</name>
</gene>
<comment type="caution">
    <text evidence="2">The sequence shown here is derived from an EMBL/GenBank/DDBJ whole genome shotgun (WGS) entry which is preliminary data.</text>
</comment>
<proteinExistence type="predicted"/>
<protein>
    <submittedName>
        <fullName evidence="2">Uncharacterized protein</fullName>
    </submittedName>
</protein>
<sequence length="292" mass="34942">MKKYCFLLLSLLSVAVYSQDTLTYCFKSDKIPFPFTFKKVAMGNKTYMANTLETRFHLDMDAEIEDEKDFNELLRNVESISYTYNESILTFNEKQPLLDHTTTLKEYDLELNGLESNEIENINYSYKKDSVTVQMSIVSFLPEYQKEERIKTYKQDRLVIDHDFNTLFFFCQNLHKWNHQYIEVEFRRQFSVRSGMKKLLKLGKKTIRQFEKDIEVNRIVLVRNENIEDIIKEEDAEDYLDIEFEFNVDNDGNIVRLTAFDEFSDTIDFDWYKNEKCTTDIIKLLLTKIKKN</sequence>
<keyword evidence="3" id="KW-1185">Reference proteome</keyword>
<dbReference type="Proteomes" id="UP001589607">
    <property type="component" value="Unassembled WGS sequence"/>
</dbReference>
<name>A0ABV5GK88_9FLAO</name>
<evidence type="ECO:0000313" key="2">
    <source>
        <dbReference type="EMBL" id="MFB9095702.1"/>
    </source>
</evidence>
<reference evidence="2 3" key="1">
    <citation type="submission" date="2024-09" db="EMBL/GenBank/DDBJ databases">
        <authorList>
            <person name="Sun Q."/>
            <person name="Mori K."/>
        </authorList>
    </citation>
    <scope>NUCLEOTIDE SEQUENCE [LARGE SCALE GENOMIC DNA]</scope>
    <source>
        <strain evidence="2 3">CECT 7955</strain>
    </source>
</reference>
<feature type="chain" id="PRO_5046044050" evidence="1">
    <location>
        <begin position="19"/>
        <end position="292"/>
    </location>
</feature>
<evidence type="ECO:0000256" key="1">
    <source>
        <dbReference type="SAM" id="SignalP"/>
    </source>
</evidence>
<dbReference type="RefSeq" id="WP_236455001.1">
    <property type="nucleotide sequence ID" value="NZ_CBCSGE010000004.1"/>
</dbReference>
<evidence type="ECO:0000313" key="3">
    <source>
        <dbReference type="Proteomes" id="UP001589607"/>
    </source>
</evidence>
<dbReference type="EMBL" id="JBHMEY010000009">
    <property type="protein sequence ID" value="MFB9095702.1"/>
    <property type="molecule type" value="Genomic_DNA"/>
</dbReference>
<feature type="signal peptide" evidence="1">
    <location>
        <begin position="1"/>
        <end position="18"/>
    </location>
</feature>
<accession>A0ABV5GK88</accession>